<keyword evidence="2 4" id="KW-0863">Zinc-finger</keyword>
<dbReference type="PANTHER" id="PTHR25462:SF296">
    <property type="entry name" value="MEIOTIC P26, ISOFORM F"/>
    <property type="match status" value="1"/>
</dbReference>
<dbReference type="InterPro" id="IPR047153">
    <property type="entry name" value="TRIM45/56/19-like"/>
</dbReference>
<evidence type="ECO:0000256" key="2">
    <source>
        <dbReference type="ARBA" id="ARBA00022771"/>
    </source>
</evidence>
<dbReference type="InterPro" id="IPR001841">
    <property type="entry name" value="Znf_RING"/>
</dbReference>
<name>A0AAN9AT62_9CAEN</name>
<gene>
    <name evidence="7" type="ORF">V1264_008480</name>
</gene>
<feature type="domain" description="NHR" evidence="6">
    <location>
        <begin position="374"/>
        <end position="538"/>
    </location>
</feature>
<keyword evidence="1" id="KW-0479">Metal-binding</keyword>
<dbReference type="PROSITE" id="PS00518">
    <property type="entry name" value="ZF_RING_1"/>
    <property type="match status" value="1"/>
</dbReference>
<dbReference type="InterPro" id="IPR043136">
    <property type="entry name" value="B30.2/SPRY_sf"/>
</dbReference>
<evidence type="ECO:0000313" key="8">
    <source>
        <dbReference type="Proteomes" id="UP001374579"/>
    </source>
</evidence>
<dbReference type="PANTHER" id="PTHR25462">
    <property type="entry name" value="BONUS, ISOFORM C-RELATED"/>
    <property type="match status" value="1"/>
</dbReference>
<dbReference type="PROSITE" id="PS51065">
    <property type="entry name" value="NHR"/>
    <property type="match status" value="1"/>
</dbReference>
<dbReference type="Pfam" id="PF00097">
    <property type="entry name" value="zf-C3HC4"/>
    <property type="match status" value="1"/>
</dbReference>
<dbReference type="GO" id="GO:0008270">
    <property type="term" value="F:zinc ion binding"/>
    <property type="evidence" value="ECO:0007669"/>
    <property type="project" value="UniProtKB-KW"/>
</dbReference>
<keyword evidence="3" id="KW-0862">Zinc</keyword>
<evidence type="ECO:0000313" key="7">
    <source>
        <dbReference type="EMBL" id="KAK7092788.1"/>
    </source>
</evidence>
<evidence type="ECO:0000256" key="4">
    <source>
        <dbReference type="PROSITE-ProRule" id="PRU00175"/>
    </source>
</evidence>
<dbReference type="SUPFAM" id="SSF57850">
    <property type="entry name" value="RING/U-box"/>
    <property type="match status" value="1"/>
</dbReference>
<evidence type="ECO:0000259" key="5">
    <source>
        <dbReference type="PROSITE" id="PS50089"/>
    </source>
</evidence>
<comment type="caution">
    <text evidence="7">The sequence shown here is derived from an EMBL/GenBank/DDBJ whole genome shotgun (WGS) entry which is preliminary data.</text>
</comment>
<dbReference type="SUPFAM" id="SSF57845">
    <property type="entry name" value="B-box zinc-binding domain"/>
    <property type="match status" value="1"/>
</dbReference>
<dbReference type="PROSITE" id="PS50089">
    <property type="entry name" value="ZF_RING_2"/>
    <property type="match status" value="1"/>
</dbReference>
<dbReference type="EMBL" id="JBAMIC010000021">
    <property type="protein sequence ID" value="KAK7092788.1"/>
    <property type="molecule type" value="Genomic_DNA"/>
</dbReference>
<dbReference type="InterPro" id="IPR017907">
    <property type="entry name" value="Znf_RING_CS"/>
</dbReference>
<dbReference type="SMART" id="SM00184">
    <property type="entry name" value="RING"/>
    <property type="match status" value="2"/>
</dbReference>
<dbReference type="Gene3D" id="3.30.160.60">
    <property type="entry name" value="Classic Zinc Finger"/>
    <property type="match status" value="1"/>
</dbReference>
<feature type="domain" description="RING-type" evidence="5">
    <location>
        <begin position="15"/>
        <end position="55"/>
    </location>
</feature>
<dbReference type="Gene3D" id="2.60.120.920">
    <property type="match status" value="1"/>
</dbReference>
<dbReference type="Proteomes" id="UP001374579">
    <property type="component" value="Unassembled WGS sequence"/>
</dbReference>
<dbReference type="InterPro" id="IPR006573">
    <property type="entry name" value="NHR_dom"/>
</dbReference>
<evidence type="ECO:0000256" key="1">
    <source>
        <dbReference type="ARBA" id="ARBA00022723"/>
    </source>
</evidence>
<accession>A0AAN9AT62</accession>
<sequence>MATASLSVEADEMECSVCHEHFKEPKVLPCGHVLCRHCLLTWLQSQAEALCPLCRCYIKEEKDEKSGKSLADIADSFLTDRAMAALVEAHRLLSEQHVCCVCVNVAAVSMCMDCGDKFCQQCTTLHTRQSATKLHSVEQLTSLTEEKTAANHRRACAVHPDKLTEVFCPPHGVSVCWRCAATVHRQCPDVKDLEERVAEARRTLRELKTILTARETEVGRDITRLDQQLIDIDKLTQAAIADLAATFDRIEAAVKASRRRLNDLIVKTSSDEKRMVSDAKNIRLGQRGKLTFHKRLVTRSEATVTRDDVTDMTPEMKTLVKDLDRRISLQAKVKVASGIQFVINPEELAHIEKAMSELVKVKVISADDGATARAFCFHDNHGKNILLSDDQQTAEYRGDLGGGGIVMSRDPMEVNKLYEVQITKRDTDEGWSLAVGVVTSSPDSLTVPGKAWSWESAVVVYGDHFFDYGNKTSTGIGQTLWNLQADNRVGVSVDSYRRLHLHVNGDDQGVVPCRSLPDQCWAMLELNRANIEITTLPVPNLSKRALSTQHYTKEVAPC</sequence>
<dbReference type="Gene3D" id="3.30.40.10">
    <property type="entry name" value="Zinc/RING finger domain, C3HC4 (zinc finger)"/>
    <property type="match status" value="1"/>
</dbReference>
<evidence type="ECO:0000256" key="3">
    <source>
        <dbReference type="ARBA" id="ARBA00022833"/>
    </source>
</evidence>
<evidence type="ECO:0000259" key="6">
    <source>
        <dbReference type="PROSITE" id="PS51065"/>
    </source>
</evidence>
<organism evidence="7 8">
    <name type="scientific">Littorina saxatilis</name>
    <dbReference type="NCBI Taxonomy" id="31220"/>
    <lineage>
        <taxon>Eukaryota</taxon>
        <taxon>Metazoa</taxon>
        <taxon>Spiralia</taxon>
        <taxon>Lophotrochozoa</taxon>
        <taxon>Mollusca</taxon>
        <taxon>Gastropoda</taxon>
        <taxon>Caenogastropoda</taxon>
        <taxon>Littorinimorpha</taxon>
        <taxon>Littorinoidea</taxon>
        <taxon>Littorinidae</taxon>
        <taxon>Littorina</taxon>
    </lineage>
</organism>
<dbReference type="SMART" id="SM00588">
    <property type="entry name" value="NEUZ"/>
    <property type="match status" value="1"/>
</dbReference>
<dbReference type="InterPro" id="IPR013083">
    <property type="entry name" value="Znf_RING/FYVE/PHD"/>
</dbReference>
<dbReference type="CDD" id="cd19757">
    <property type="entry name" value="Bbox1"/>
    <property type="match status" value="1"/>
</dbReference>
<dbReference type="InterPro" id="IPR018957">
    <property type="entry name" value="Znf_C3HC4_RING-type"/>
</dbReference>
<dbReference type="Pfam" id="PF07177">
    <property type="entry name" value="Neuralized"/>
    <property type="match status" value="1"/>
</dbReference>
<proteinExistence type="predicted"/>
<protein>
    <submittedName>
        <fullName evidence="7">Uncharacterized protein</fullName>
    </submittedName>
</protein>
<keyword evidence="8" id="KW-1185">Reference proteome</keyword>
<reference evidence="7 8" key="1">
    <citation type="submission" date="2024-02" db="EMBL/GenBank/DDBJ databases">
        <title>Chromosome-scale genome assembly of the rough periwinkle Littorina saxatilis.</title>
        <authorList>
            <person name="De Jode A."/>
            <person name="Faria R."/>
            <person name="Formenti G."/>
            <person name="Sims Y."/>
            <person name="Smith T.P."/>
            <person name="Tracey A."/>
            <person name="Wood J.M.D."/>
            <person name="Zagrodzka Z.B."/>
            <person name="Johannesson K."/>
            <person name="Butlin R.K."/>
            <person name="Leder E.H."/>
        </authorList>
    </citation>
    <scope>NUCLEOTIDE SEQUENCE [LARGE SCALE GENOMIC DNA]</scope>
    <source>
        <strain evidence="7">Snail1</strain>
        <tissue evidence="7">Muscle</tissue>
    </source>
</reference>
<dbReference type="AlphaFoldDB" id="A0AAN9AT62"/>